<dbReference type="GO" id="GO:0070475">
    <property type="term" value="P:rRNA base methylation"/>
    <property type="evidence" value="ECO:0007669"/>
    <property type="project" value="InterPro"/>
</dbReference>
<evidence type="ECO:0000313" key="2">
    <source>
        <dbReference type="EMBL" id="KAB1208745.1"/>
    </source>
</evidence>
<dbReference type="InterPro" id="IPR019446">
    <property type="entry name" value="BMT5-like"/>
</dbReference>
<proteinExistence type="predicted"/>
<accession>A0A6A1V8H7</accession>
<dbReference type="Pfam" id="PF10354">
    <property type="entry name" value="BMT5-like"/>
    <property type="match status" value="1"/>
</dbReference>
<reference evidence="2 3" key="1">
    <citation type="journal article" date="2019" name="Plant Biotechnol. J.">
        <title>The red bayberry genome and genetic basis of sex determination.</title>
        <authorList>
            <person name="Jia H.M."/>
            <person name="Jia H.J."/>
            <person name="Cai Q.L."/>
            <person name="Wang Y."/>
            <person name="Zhao H.B."/>
            <person name="Yang W.F."/>
            <person name="Wang G.Y."/>
            <person name="Li Y.H."/>
            <person name="Zhan D.L."/>
            <person name="Shen Y.T."/>
            <person name="Niu Q.F."/>
            <person name="Chang L."/>
            <person name="Qiu J."/>
            <person name="Zhao L."/>
            <person name="Xie H.B."/>
            <person name="Fu W.Y."/>
            <person name="Jin J."/>
            <person name="Li X.W."/>
            <person name="Jiao Y."/>
            <person name="Zhou C.C."/>
            <person name="Tu T."/>
            <person name="Chai C.Y."/>
            <person name="Gao J.L."/>
            <person name="Fan L.J."/>
            <person name="van de Weg E."/>
            <person name="Wang J.Y."/>
            <person name="Gao Z.S."/>
        </authorList>
    </citation>
    <scope>NUCLEOTIDE SEQUENCE [LARGE SCALE GENOMIC DNA]</scope>
    <source>
        <tissue evidence="2">Leaves</tissue>
    </source>
</reference>
<dbReference type="OrthoDB" id="273345at2759"/>
<dbReference type="GO" id="GO:0005737">
    <property type="term" value="C:cytoplasm"/>
    <property type="evidence" value="ECO:0007669"/>
    <property type="project" value="TreeGrafter"/>
</dbReference>
<comment type="caution">
    <text evidence="2">The sequence shown here is derived from an EMBL/GenBank/DDBJ whole genome shotgun (WGS) entry which is preliminary data.</text>
</comment>
<dbReference type="EMBL" id="RXIC02000024">
    <property type="protein sequence ID" value="KAB1208745.1"/>
    <property type="molecule type" value="Genomic_DNA"/>
</dbReference>
<dbReference type="FunFam" id="3.40.50.150:FF:000440">
    <property type="entry name" value="Os09g0479300 protein"/>
    <property type="match status" value="1"/>
</dbReference>
<dbReference type="PANTHER" id="PTHR11538">
    <property type="entry name" value="PHENYLALANYL-TRNA SYNTHETASE"/>
    <property type="match status" value="1"/>
</dbReference>
<sequence>MKKNRRKNKERWIQHYSSSQKILLVGEGDFSFSACLARAFGYAANNIVATSVHSEDTLWHKHWSCAPHLEDLEKAGCLVLHEVDVYDMNQHPTLMSMKFDIVIFNFPHAGHYHGLCEKDSGLIKKHRKLVRAFLNSSREMLTEGGEVHVTHREDYPYCEWKIVELAEKAGLILKEKVEFSKKDYPGYHNKRGGDIQCNKTFPLKCSFTFKFSLKEASFC</sequence>
<gene>
    <name evidence="2" type="ORF">CJ030_MR6G005854</name>
</gene>
<dbReference type="PANTHER" id="PTHR11538:SF64">
    <property type="entry name" value="25S RRNA (URIDINE-N(3))-METHYLTRANSFERASE BMT5-LIKE DOMAIN-CONTAINING PROTEIN"/>
    <property type="match status" value="1"/>
</dbReference>
<dbReference type="InterPro" id="IPR029063">
    <property type="entry name" value="SAM-dependent_MTases_sf"/>
</dbReference>
<dbReference type="Proteomes" id="UP000516437">
    <property type="component" value="Chromosome 6"/>
</dbReference>
<dbReference type="SUPFAM" id="SSF53335">
    <property type="entry name" value="S-adenosyl-L-methionine-dependent methyltransferases"/>
    <property type="match status" value="1"/>
</dbReference>
<feature type="domain" description="25S rRNA (uridine-N(3))-methyltransferase BMT5-like" evidence="1">
    <location>
        <begin position="23"/>
        <end position="191"/>
    </location>
</feature>
<dbReference type="GO" id="GO:0070042">
    <property type="term" value="F:rRNA (uridine-N3-)-methyltransferase activity"/>
    <property type="evidence" value="ECO:0007669"/>
    <property type="project" value="InterPro"/>
</dbReference>
<keyword evidence="3" id="KW-1185">Reference proteome</keyword>
<name>A0A6A1V8H7_9ROSI</name>
<organism evidence="2 3">
    <name type="scientific">Morella rubra</name>
    <name type="common">Chinese bayberry</name>
    <dbReference type="NCBI Taxonomy" id="262757"/>
    <lineage>
        <taxon>Eukaryota</taxon>
        <taxon>Viridiplantae</taxon>
        <taxon>Streptophyta</taxon>
        <taxon>Embryophyta</taxon>
        <taxon>Tracheophyta</taxon>
        <taxon>Spermatophyta</taxon>
        <taxon>Magnoliopsida</taxon>
        <taxon>eudicotyledons</taxon>
        <taxon>Gunneridae</taxon>
        <taxon>Pentapetalae</taxon>
        <taxon>rosids</taxon>
        <taxon>fabids</taxon>
        <taxon>Fagales</taxon>
        <taxon>Myricaceae</taxon>
        <taxon>Morella</taxon>
    </lineage>
</organism>
<protein>
    <recommendedName>
        <fullName evidence="1">25S rRNA (uridine-N(3))-methyltransferase BMT5-like domain-containing protein</fullName>
    </recommendedName>
</protein>
<dbReference type="AlphaFoldDB" id="A0A6A1V8H7"/>
<evidence type="ECO:0000313" key="3">
    <source>
        <dbReference type="Proteomes" id="UP000516437"/>
    </source>
</evidence>
<evidence type="ECO:0000259" key="1">
    <source>
        <dbReference type="Pfam" id="PF10354"/>
    </source>
</evidence>